<dbReference type="OMA" id="DIGCMIN"/>
<dbReference type="GO" id="GO:0042709">
    <property type="term" value="C:succinate-CoA ligase complex"/>
    <property type="evidence" value="ECO:0007669"/>
    <property type="project" value="TreeGrafter"/>
</dbReference>
<keyword evidence="7" id="KW-0460">Magnesium</keyword>
<keyword evidence="8" id="KW-0809">Transit peptide</keyword>
<dbReference type="Pfam" id="PF00549">
    <property type="entry name" value="Ligase_CoA"/>
    <property type="match status" value="1"/>
</dbReference>
<dbReference type="GeneID" id="14905957"/>
<evidence type="ECO:0000313" key="12">
    <source>
        <dbReference type="Proteomes" id="UP000008983"/>
    </source>
</evidence>
<evidence type="ECO:0000256" key="5">
    <source>
        <dbReference type="ARBA" id="ARBA00022741"/>
    </source>
</evidence>
<keyword evidence="4" id="KW-0479">Metal-binding</keyword>
<evidence type="ECO:0000256" key="7">
    <source>
        <dbReference type="ARBA" id="ARBA00022842"/>
    </source>
</evidence>
<keyword evidence="2" id="KW-0816">Tricarboxylic acid cycle</keyword>
<evidence type="ECO:0000256" key="8">
    <source>
        <dbReference type="ARBA" id="ARBA00022946"/>
    </source>
</evidence>
<reference evidence="11 12" key="1">
    <citation type="submission" date="2011-07" db="EMBL/GenBank/DDBJ databases">
        <authorList>
            <person name="Coyne R."/>
            <person name="Brami D."/>
            <person name="Johnson J."/>
            <person name="Hostetler J."/>
            <person name="Hannick L."/>
            <person name="Clark T."/>
            <person name="Cassidy-Hanley D."/>
            <person name="Inman J."/>
        </authorList>
    </citation>
    <scope>NUCLEOTIDE SEQUENCE [LARGE SCALE GENOMIC DNA]</scope>
    <source>
        <strain evidence="11 12">G5</strain>
    </source>
</reference>
<dbReference type="Gene3D" id="3.30.470.20">
    <property type="entry name" value="ATP-grasp fold, B domain"/>
    <property type="match status" value="1"/>
</dbReference>
<dbReference type="eggNOG" id="KOG2799">
    <property type="taxonomic scope" value="Eukaryota"/>
</dbReference>
<keyword evidence="12" id="KW-1185">Reference proteome</keyword>
<feature type="domain" description="ATP-grasp fold succinyl-CoA synthetase-type" evidence="10">
    <location>
        <begin position="32"/>
        <end position="212"/>
    </location>
</feature>
<dbReference type="InterPro" id="IPR005811">
    <property type="entry name" value="SUCC_ACL_C"/>
</dbReference>
<dbReference type="Gene3D" id="3.30.1490.20">
    <property type="entry name" value="ATP-grasp fold, A domain"/>
    <property type="match status" value="1"/>
</dbReference>
<dbReference type="InParanoid" id="G0QY60"/>
<dbReference type="InterPro" id="IPR016102">
    <property type="entry name" value="Succinyl-CoA_synth-like"/>
</dbReference>
<evidence type="ECO:0000256" key="4">
    <source>
        <dbReference type="ARBA" id="ARBA00022723"/>
    </source>
</evidence>
<dbReference type="RefSeq" id="XP_004031070.1">
    <property type="nucleotide sequence ID" value="XM_004031022.1"/>
</dbReference>
<dbReference type="FunCoup" id="G0QY60">
    <property type="interactions" value="411"/>
</dbReference>
<evidence type="ECO:0000256" key="3">
    <source>
        <dbReference type="ARBA" id="ARBA00022598"/>
    </source>
</evidence>
<evidence type="ECO:0000259" key="9">
    <source>
        <dbReference type="Pfam" id="PF00549"/>
    </source>
</evidence>
<gene>
    <name evidence="11" type="ORF">IMG5_147630</name>
</gene>
<keyword evidence="5" id="KW-0547">Nucleotide-binding</keyword>
<accession>G0QY60</accession>
<keyword evidence="3" id="KW-0436">Ligase</keyword>
<dbReference type="GO" id="GO:0006104">
    <property type="term" value="P:succinyl-CoA metabolic process"/>
    <property type="evidence" value="ECO:0007669"/>
    <property type="project" value="TreeGrafter"/>
</dbReference>
<dbReference type="SUPFAM" id="SSF56059">
    <property type="entry name" value="Glutathione synthetase ATP-binding domain-like"/>
    <property type="match status" value="1"/>
</dbReference>
<dbReference type="Gene3D" id="3.40.50.261">
    <property type="entry name" value="Succinyl-CoA synthetase domains"/>
    <property type="match status" value="1"/>
</dbReference>
<dbReference type="EMBL" id="GL984102">
    <property type="protein sequence ID" value="EGR29834.1"/>
    <property type="molecule type" value="Genomic_DNA"/>
</dbReference>
<evidence type="ECO:0000256" key="2">
    <source>
        <dbReference type="ARBA" id="ARBA00022532"/>
    </source>
</evidence>
<dbReference type="UniPathway" id="UPA00223">
    <property type="reaction ID" value="UER00999"/>
</dbReference>
<dbReference type="PANTHER" id="PTHR11815">
    <property type="entry name" value="SUCCINYL-COA SYNTHETASE BETA CHAIN"/>
    <property type="match status" value="1"/>
</dbReference>
<dbReference type="GO" id="GO:0005739">
    <property type="term" value="C:mitochondrion"/>
    <property type="evidence" value="ECO:0007669"/>
    <property type="project" value="TreeGrafter"/>
</dbReference>
<dbReference type="PANTHER" id="PTHR11815:SF1">
    <property type="entry name" value="SUCCINATE--COA LIGASE [ADP-FORMING] SUBUNIT BETA, MITOCHONDRIAL"/>
    <property type="match status" value="1"/>
</dbReference>
<feature type="domain" description="ATP-citrate synthase/succinyl-CoA ligase C-terminal" evidence="9">
    <location>
        <begin position="273"/>
        <end position="391"/>
    </location>
</feature>
<dbReference type="OrthoDB" id="1552at2759"/>
<name>G0QY60_ICHMU</name>
<evidence type="ECO:0000313" key="11">
    <source>
        <dbReference type="EMBL" id="EGR29834.1"/>
    </source>
</evidence>
<dbReference type="Pfam" id="PF08442">
    <property type="entry name" value="ATP-grasp_2"/>
    <property type="match status" value="1"/>
</dbReference>
<organism evidence="11 12">
    <name type="scientific">Ichthyophthirius multifiliis</name>
    <name type="common">White spot disease agent</name>
    <name type="synonym">Ich</name>
    <dbReference type="NCBI Taxonomy" id="5932"/>
    <lineage>
        <taxon>Eukaryota</taxon>
        <taxon>Sar</taxon>
        <taxon>Alveolata</taxon>
        <taxon>Ciliophora</taxon>
        <taxon>Intramacronucleata</taxon>
        <taxon>Oligohymenophorea</taxon>
        <taxon>Hymenostomatida</taxon>
        <taxon>Ophryoglenina</taxon>
        <taxon>Ichthyophthirius</taxon>
    </lineage>
</organism>
<protein>
    <submittedName>
        <fullName evidence="11">Uncharacterized protein</fullName>
    </submittedName>
</protein>
<dbReference type="GO" id="GO:0046872">
    <property type="term" value="F:metal ion binding"/>
    <property type="evidence" value="ECO:0007669"/>
    <property type="project" value="UniProtKB-KW"/>
</dbReference>
<dbReference type="InterPro" id="IPR013650">
    <property type="entry name" value="ATP-grasp_succ-CoA_synth-type"/>
</dbReference>
<evidence type="ECO:0000256" key="1">
    <source>
        <dbReference type="ARBA" id="ARBA00005064"/>
    </source>
</evidence>
<dbReference type="PIRSF" id="PIRSF001554">
    <property type="entry name" value="SucCS_beta"/>
    <property type="match status" value="1"/>
</dbReference>
<dbReference type="GO" id="GO:0006099">
    <property type="term" value="P:tricarboxylic acid cycle"/>
    <property type="evidence" value="ECO:0007669"/>
    <property type="project" value="UniProtKB-UniPathway"/>
</dbReference>
<dbReference type="STRING" id="857967.G0QY60"/>
<dbReference type="InterPro" id="IPR013815">
    <property type="entry name" value="ATP_grasp_subdomain_1"/>
</dbReference>
<dbReference type="GO" id="GO:0004775">
    <property type="term" value="F:succinate-CoA ligase (ADP-forming) activity"/>
    <property type="evidence" value="ECO:0007669"/>
    <property type="project" value="TreeGrafter"/>
</dbReference>
<evidence type="ECO:0000256" key="6">
    <source>
        <dbReference type="ARBA" id="ARBA00022840"/>
    </source>
</evidence>
<dbReference type="GO" id="GO:0005524">
    <property type="term" value="F:ATP binding"/>
    <property type="evidence" value="ECO:0007669"/>
    <property type="project" value="UniProtKB-KW"/>
</dbReference>
<sequence>MNIKQKSFQKNTNSRQFIIVAFTPEQAKLAALEIQKLKPQTTGISFRDFQIKAQIHAGGRDKGFFKEHPQQSGVQVVFSPEEAEELASKMIGSTLITSQTGFRGRYTSAVLVSERLFLRKELFMSISLNAEKGGINIICNDKGFISTDERQNKTTKQHFVTLQDGINKEKMQQIIESFNLDKTYNEQLKNIVGQLFQCFLQNDATYLEVKPLGLTIDGQLIICDQKIQIDDNSAFRQIELASIEDIRQKDEKEIIAQKNFLNYIALDGNIGSMVNGAGLAMTTMDLIAQRNGSPANFLDCGGTADSQQIIAALKILANDKNIESIFINIHAGITSCDIIAMAIIKALSEVGIKKPIVLRLKGKNFEQAKQIIYDCGFNILVTEDLIEATDKVIKTAQILRMAREAKININLLS</sequence>
<dbReference type="FunFam" id="3.40.50.261:FF:000001">
    <property type="entry name" value="Succinate--CoA ligase [ADP-forming] subunit beta"/>
    <property type="match status" value="1"/>
</dbReference>
<evidence type="ECO:0000259" key="10">
    <source>
        <dbReference type="Pfam" id="PF08442"/>
    </source>
</evidence>
<dbReference type="InterPro" id="IPR005809">
    <property type="entry name" value="Succ_CoA_ligase-like_bsu"/>
</dbReference>
<proteinExistence type="predicted"/>
<comment type="pathway">
    <text evidence="1">Carbohydrate metabolism; tricarboxylic acid cycle; succinate from succinyl-CoA (ligase route): step 1/1.</text>
</comment>
<dbReference type="SUPFAM" id="SSF52210">
    <property type="entry name" value="Succinyl-CoA synthetase domains"/>
    <property type="match status" value="1"/>
</dbReference>
<dbReference type="AlphaFoldDB" id="G0QY60"/>
<keyword evidence="6" id="KW-0067">ATP-binding</keyword>
<dbReference type="Proteomes" id="UP000008983">
    <property type="component" value="Unassembled WGS sequence"/>
</dbReference>